<reference evidence="1 2" key="1">
    <citation type="submission" date="2018-06" db="EMBL/GenBank/DDBJ databases">
        <title>Genomic Encyclopedia of Archaeal and Bacterial Type Strains, Phase II (KMG-II): from individual species to whole genera.</title>
        <authorList>
            <person name="Goeker M."/>
        </authorList>
    </citation>
    <scope>NUCLEOTIDE SEQUENCE [LARGE SCALE GENOMIC DNA]</scope>
    <source>
        <strain evidence="1 2">DSM 24464</strain>
    </source>
</reference>
<proteinExistence type="predicted"/>
<keyword evidence="1" id="KW-0489">Methyltransferase</keyword>
<dbReference type="GO" id="GO:0008168">
    <property type="term" value="F:methyltransferase activity"/>
    <property type="evidence" value="ECO:0007669"/>
    <property type="project" value="UniProtKB-KW"/>
</dbReference>
<gene>
    <name evidence="1" type="ORF">LY08_00747</name>
</gene>
<dbReference type="Proteomes" id="UP000248703">
    <property type="component" value="Unassembled WGS sequence"/>
</dbReference>
<comment type="caution">
    <text evidence="1">The sequence shown here is derived from an EMBL/GenBank/DDBJ whole genome shotgun (WGS) entry which is preliminary data.</text>
</comment>
<dbReference type="AlphaFoldDB" id="A0A327RJ75"/>
<dbReference type="Gene3D" id="3.40.50.150">
    <property type="entry name" value="Vaccinia Virus protein VP39"/>
    <property type="match status" value="1"/>
</dbReference>
<dbReference type="OrthoDB" id="5464618at2"/>
<dbReference type="RefSeq" id="WP_111659084.1">
    <property type="nucleotide sequence ID" value="NZ_QLLO01000002.1"/>
</dbReference>
<dbReference type="InterPro" id="IPR029063">
    <property type="entry name" value="SAM-dependent_MTases_sf"/>
</dbReference>
<name>A0A327RJ75_9FLAO</name>
<evidence type="ECO:0000313" key="1">
    <source>
        <dbReference type="EMBL" id="RAJ16969.1"/>
    </source>
</evidence>
<sequence length="259" mass="29819">MSKVYQIQSYLKFLIRSTNQHGVHSPFVFDLVTKCFYDKSNHVAYKTIKDYINQLLKSNQTIDVKDLGSGSQVFKTNSRLVSKMAKVAGSSFKEAKLLYRLSNYFQFNSILELGTSLGIATHAMHLGSPKATITTIEGCPNISEFTKHTFNNFNLKNIEVMTGHFNSNLPNLKNNTYDLIYFDGNHQKEATLHYFETLLPTSHNNSVFIFDDIYWSKDMTDAWVSIKNHPKVTVTIDTYHFGLVFFRKEQAKEHFTIRV</sequence>
<dbReference type="EMBL" id="QLLO01000002">
    <property type="protein sequence ID" value="RAJ16969.1"/>
    <property type="molecule type" value="Genomic_DNA"/>
</dbReference>
<dbReference type="GO" id="GO:0032259">
    <property type="term" value="P:methylation"/>
    <property type="evidence" value="ECO:0007669"/>
    <property type="project" value="UniProtKB-KW"/>
</dbReference>
<keyword evidence="1" id="KW-0808">Transferase</keyword>
<protein>
    <submittedName>
        <fullName evidence="1">Methyltransferase family protein</fullName>
    </submittedName>
</protein>
<keyword evidence="2" id="KW-1185">Reference proteome</keyword>
<accession>A0A327RJ75</accession>
<dbReference type="Pfam" id="PF13578">
    <property type="entry name" value="Methyltransf_24"/>
    <property type="match status" value="1"/>
</dbReference>
<evidence type="ECO:0000313" key="2">
    <source>
        <dbReference type="Proteomes" id="UP000248703"/>
    </source>
</evidence>
<dbReference type="SUPFAM" id="SSF53335">
    <property type="entry name" value="S-adenosyl-L-methionine-dependent methyltransferases"/>
    <property type="match status" value="1"/>
</dbReference>
<organism evidence="1 2">
    <name type="scientific">Olleya aquimaris</name>
    <dbReference type="NCBI Taxonomy" id="639310"/>
    <lineage>
        <taxon>Bacteria</taxon>
        <taxon>Pseudomonadati</taxon>
        <taxon>Bacteroidota</taxon>
        <taxon>Flavobacteriia</taxon>
        <taxon>Flavobacteriales</taxon>
        <taxon>Flavobacteriaceae</taxon>
    </lineage>
</organism>